<sequence>MNILITILLVIVVLGLLIFVHELGHYLAAIAIGATVEEFALGYGPKLISKKYKGTVYSIRALPLGGFVKILGDSDSGSDEEDKKLNDEGNLKNKNKLAQIFVMLAGVTMNILLAIFFYYLVLGFSDWSVSLTYDFEDFEPVGAQIVRERDMDVPYEVIEGDLADQSDMPDEGYILAIDGEKIEYLDDISPLLKGKNLVVVEACTLEDVCDEYPVRVGEDDKIGIAIGPNYFVNIDYSNNKLFAGFSHLVNNLRLIGRVFGDLFSIARETGDYSALSQSVSGPVGMFFLVDYFKDLGWIPFISLIADLSLSLAIMNILPIPALDGGRVMITAIEGILAKDLDPKVEAIIINISFGLLMVFVVVVMVKDIVNIDQLKSLFE</sequence>
<dbReference type="Pfam" id="PF02163">
    <property type="entry name" value="Peptidase_M50"/>
    <property type="match status" value="1"/>
</dbReference>
<feature type="domain" description="Peptidase M50" evidence="12">
    <location>
        <begin position="10"/>
        <end position="358"/>
    </location>
</feature>
<dbReference type="Proteomes" id="UP000053904">
    <property type="component" value="Unassembled WGS sequence"/>
</dbReference>
<evidence type="ECO:0000313" key="13">
    <source>
        <dbReference type="EMBL" id="KUK76539.1"/>
    </source>
</evidence>
<protein>
    <submittedName>
        <fullName evidence="13">Zinc metalloprotease</fullName>
        <ecNumber evidence="13">3.4.24.-</ecNumber>
    </submittedName>
</protein>
<organism evidence="13 14">
    <name type="scientific">candidate division WS6 bacterium 34_10</name>
    <dbReference type="NCBI Taxonomy" id="1641389"/>
    <lineage>
        <taxon>Bacteria</taxon>
        <taxon>Candidatus Dojkabacteria</taxon>
    </lineage>
</organism>
<dbReference type="CDD" id="cd06163">
    <property type="entry name" value="S2P-M50_PDZ_RseP-like"/>
    <property type="match status" value="1"/>
</dbReference>
<dbReference type="PANTHER" id="PTHR42837:SF2">
    <property type="entry name" value="MEMBRANE METALLOPROTEASE ARASP2, CHLOROPLASTIC-RELATED"/>
    <property type="match status" value="1"/>
</dbReference>
<comment type="subcellular location">
    <subcellularLocation>
        <location evidence="2">Membrane</location>
        <topology evidence="2">Multi-pass membrane protein</topology>
    </subcellularLocation>
</comment>
<evidence type="ECO:0000256" key="8">
    <source>
        <dbReference type="ARBA" id="ARBA00022989"/>
    </source>
</evidence>
<dbReference type="EMBL" id="LGGO01000137">
    <property type="protein sequence ID" value="KUK76539.1"/>
    <property type="molecule type" value="Genomic_DNA"/>
</dbReference>
<comment type="similarity">
    <text evidence="3">Belongs to the peptidase M50B family.</text>
</comment>
<evidence type="ECO:0000256" key="10">
    <source>
        <dbReference type="ARBA" id="ARBA00023136"/>
    </source>
</evidence>
<keyword evidence="5 11" id="KW-0812">Transmembrane</keyword>
<evidence type="ECO:0000256" key="5">
    <source>
        <dbReference type="ARBA" id="ARBA00022692"/>
    </source>
</evidence>
<evidence type="ECO:0000256" key="3">
    <source>
        <dbReference type="ARBA" id="ARBA00007931"/>
    </source>
</evidence>
<name>A0A117LZU9_9BACT</name>
<keyword evidence="8 11" id="KW-1133">Transmembrane helix</keyword>
<dbReference type="GO" id="GO:0004222">
    <property type="term" value="F:metalloendopeptidase activity"/>
    <property type="evidence" value="ECO:0007669"/>
    <property type="project" value="InterPro"/>
</dbReference>
<evidence type="ECO:0000256" key="1">
    <source>
        <dbReference type="ARBA" id="ARBA00001947"/>
    </source>
</evidence>
<accession>A0A117LZU9</accession>
<evidence type="ECO:0000256" key="6">
    <source>
        <dbReference type="ARBA" id="ARBA00022801"/>
    </source>
</evidence>
<reference evidence="14" key="1">
    <citation type="journal article" date="2015" name="MBio">
        <title>Genome-Resolved Metagenomic Analysis Reveals Roles for Candidate Phyla and Other Microbial Community Members in Biogeochemical Transformations in Oil Reservoirs.</title>
        <authorList>
            <person name="Hu P."/>
            <person name="Tom L."/>
            <person name="Singh A."/>
            <person name="Thomas B.C."/>
            <person name="Baker B.J."/>
            <person name="Piceno Y.M."/>
            <person name="Andersen G.L."/>
            <person name="Banfield J.F."/>
        </authorList>
    </citation>
    <scope>NUCLEOTIDE SEQUENCE [LARGE SCALE GENOMIC DNA]</scope>
</reference>
<dbReference type="GO" id="GO:0016020">
    <property type="term" value="C:membrane"/>
    <property type="evidence" value="ECO:0007669"/>
    <property type="project" value="UniProtKB-SubCell"/>
</dbReference>
<comment type="cofactor">
    <cofactor evidence="1">
        <name>Zn(2+)</name>
        <dbReference type="ChEBI" id="CHEBI:29105"/>
    </cofactor>
</comment>
<evidence type="ECO:0000256" key="4">
    <source>
        <dbReference type="ARBA" id="ARBA00022670"/>
    </source>
</evidence>
<keyword evidence="4 13" id="KW-0645">Protease</keyword>
<keyword evidence="10 11" id="KW-0472">Membrane</keyword>
<gene>
    <name evidence="13" type="ORF">XD93_0855</name>
</gene>
<feature type="transmembrane region" description="Helical" evidence="11">
    <location>
        <begin position="100"/>
        <end position="121"/>
    </location>
</feature>
<evidence type="ECO:0000256" key="9">
    <source>
        <dbReference type="ARBA" id="ARBA00023049"/>
    </source>
</evidence>
<dbReference type="GO" id="GO:0006508">
    <property type="term" value="P:proteolysis"/>
    <property type="evidence" value="ECO:0007669"/>
    <property type="project" value="UniProtKB-KW"/>
</dbReference>
<dbReference type="InterPro" id="IPR008915">
    <property type="entry name" value="Peptidase_M50"/>
</dbReference>
<dbReference type="AlphaFoldDB" id="A0A117LZU9"/>
<feature type="transmembrane region" description="Helical" evidence="11">
    <location>
        <begin position="295"/>
        <end position="317"/>
    </location>
</feature>
<evidence type="ECO:0000256" key="11">
    <source>
        <dbReference type="SAM" id="Phobius"/>
    </source>
</evidence>
<dbReference type="InterPro" id="IPR004387">
    <property type="entry name" value="Pept_M50_Zn"/>
</dbReference>
<comment type="caution">
    <text evidence="13">The sequence shown here is derived from an EMBL/GenBank/DDBJ whole genome shotgun (WGS) entry which is preliminary data.</text>
</comment>
<feature type="transmembrane region" description="Helical" evidence="11">
    <location>
        <begin position="346"/>
        <end position="365"/>
    </location>
</feature>
<dbReference type="EC" id="3.4.24.-" evidence="13"/>
<evidence type="ECO:0000259" key="12">
    <source>
        <dbReference type="Pfam" id="PF02163"/>
    </source>
</evidence>
<keyword evidence="6 13" id="KW-0378">Hydrolase</keyword>
<evidence type="ECO:0000313" key="14">
    <source>
        <dbReference type="Proteomes" id="UP000053904"/>
    </source>
</evidence>
<evidence type="ECO:0000256" key="7">
    <source>
        <dbReference type="ARBA" id="ARBA00022833"/>
    </source>
</evidence>
<evidence type="ECO:0000256" key="2">
    <source>
        <dbReference type="ARBA" id="ARBA00004141"/>
    </source>
</evidence>
<keyword evidence="7" id="KW-0862">Zinc</keyword>
<keyword evidence="9 13" id="KW-0482">Metalloprotease</keyword>
<proteinExistence type="inferred from homology"/>
<dbReference type="PANTHER" id="PTHR42837">
    <property type="entry name" value="REGULATOR OF SIGMA-E PROTEASE RSEP"/>
    <property type="match status" value="1"/>
</dbReference>